<sequence>MMVTDFNPFDSLIFQPDICFLTGAFLTEDTRCMIHAFPTWLMQRYHLEDANMMMLDGDRMFYKDMLLPASKEVAEAISKLDKITQKAFEEGYDSVVQLPELILFQWMARVMYGVLYQDFSYAISQQERRRKEFKVSPLLRKKYKNLRLMLQSLVRPVNFENFSPWSIKCSRVNISKDILNYKDETRKLNFCLGMNGFAIAACLQDNGEVATFHQDVFEKMRDVTLHPVQFEELYARFLYANYLLYEIPDYIITAKEEGLHFRLPDNPYKGAPHFKEWEDKMFAQVLTNAWAPWGIPSKEIYMFPNSPISYLIDEFTNEFIIPDTIKLQY</sequence>
<proteinExistence type="predicted"/>
<keyword evidence="2" id="KW-1185">Reference proteome</keyword>
<evidence type="ECO:0000313" key="2">
    <source>
        <dbReference type="Proteomes" id="UP000266118"/>
    </source>
</evidence>
<dbReference type="Proteomes" id="UP000266118">
    <property type="component" value="Chromosome"/>
</dbReference>
<dbReference type="KEGG" id="ark:D6B99_08265"/>
<dbReference type="RefSeq" id="WP_119986895.1">
    <property type="nucleotide sequence ID" value="NZ_CP032489.1"/>
</dbReference>
<dbReference type="EMBL" id="CP032489">
    <property type="protein sequence ID" value="AYD47599.1"/>
    <property type="molecule type" value="Genomic_DNA"/>
</dbReference>
<protein>
    <submittedName>
        <fullName evidence="1">Uncharacterized protein</fullName>
    </submittedName>
</protein>
<accession>A0A386HPL6</accession>
<dbReference type="OrthoDB" id="978976at2"/>
<gene>
    <name evidence="1" type="ORF">D6B99_08265</name>
</gene>
<name>A0A386HPL6_9BACT</name>
<reference evidence="1 2" key="1">
    <citation type="submission" date="2018-09" db="EMBL/GenBank/DDBJ databases">
        <title>Arachidicoccus sp. nov., a bacterium isolated from soil.</title>
        <authorList>
            <person name="Weon H.-Y."/>
            <person name="Kwon S.-W."/>
            <person name="Lee S.A."/>
        </authorList>
    </citation>
    <scope>NUCLEOTIDE SEQUENCE [LARGE SCALE GENOMIC DNA]</scope>
    <source>
        <strain evidence="1 2">KIS59-12</strain>
    </source>
</reference>
<organism evidence="1 2">
    <name type="scientific">Arachidicoccus soli</name>
    <dbReference type="NCBI Taxonomy" id="2341117"/>
    <lineage>
        <taxon>Bacteria</taxon>
        <taxon>Pseudomonadati</taxon>
        <taxon>Bacteroidota</taxon>
        <taxon>Chitinophagia</taxon>
        <taxon>Chitinophagales</taxon>
        <taxon>Chitinophagaceae</taxon>
        <taxon>Arachidicoccus</taxon>
    </lineage>
</organism>
<dbReference type="AlphaFoldDB" id="A0A386HPL6"/>
<evidence type="ECO:0000313" key="1">
    <source>
        <dbReference type="EMBL" id="AYD47599.1"/>
    </source>
</evidence>